<organism evidence="1 2">
    <name type="scientific">Enterococcus canis</name>
    <dbReference type="NCBI Taxonomy" id="214095"/>
    <lineage>
        <taxon>Bacteria</taxon>
        <taxon>Bacillati</taxon>
        <taxon>Bacillota</taxon>
        <taxon>Bacilli</taxon>
        <taxon>Lactobacillales</taxon>
        <taxon>Enterococcaceae</taxon>
        <taxon>Enterococcus</taxon>
    </lineage>
</organism>
<sequence>MGGDFMGIKDKITEAAEKLYDIVHDDRYQVVVEKDGSKPTTVSVLTKRNTRHNIKWQAKNH</sequence>
<evidence type="ECO:0000313" key="1">
    <source>
        <dbReference type="EMBL" id="OJG20070.1"/>
    </source>
</evidence>
<reference evidence="1 2" key="1">
    <citation type="submission" date="2014-12" db="EMBL/GenBank/DDBJ databases">
        <title>Draft genome sequences of 29 type strains of Enterococci.</title>
        <authorList>
            <person name="Zhong Z."/>
            <person name="Sun Z."/>
            <person name="Liu W."/>
            <person name="Zhang W."/>
            <person name="Zhang H."/>
        </authorList>
    </citation>
    <scope>NUCLEOTIDE SEQUENCE [LARGE SCALE GENOMIC DNA]</scope>
    <source>
        <strain evidence="1 2">DSM 17029</strain>
    </source>
</reference>
<evidence type="ECO:0000313" key="2">
    <source>
        <dbReference type="Proteomes" id="UP000181884"/>
    </source>
</evidence>
<accession>A0A1L8RJX0</accession>
<protein>
    <submittedName>
        <fullName evidence="1">Uncharacterized protein</fullName>
    </submittedName>
</protein>
<name>A0A1L8RJX0_9ENTE</name>
<gene>
    <name evidence="1" type="ORF">RU97_GL000303</name>
</gene>
<proteinExistence type="predicted"/>
<dbReference type="EMBL" id="JXKH01000001">
    <property type="protein sequence ID" value="OJG20070.1"/>
    <property type="molecule type" value="Genomic_DNA"/>
</dbReference>
<comment type="caution">
    <text evidence="1">The sequence shown here is derived from an EMBL/GenBank/DDBJ whole genome shotgun (WGS) entry which is preliminary data.</text>
</comment>
<dbReference type="AlphaFoldDB" id="A0A1L8RJX0"/>
<dbReference type="Proteomes" id="UP000181884">
    <property type="component" value="Unassembled WGS sequence"/>
</dbReference>
<keyword evidence="2" id="KW-1185">Reference proteome</keyword>